<dbReference type="AlphaFoldDB" id="S3IL79"/>
<dbReference type="eggNOG" id="ENOG50312HG">
    <property type="taxonomic scope" value="Bacteria"/>
</dbReference>
<dbReference type="EMBL" id="AEYE02000005">
    <property type="protein sequence ID" value="EPE99548.1"/>
    <property type="molecule type" value="Genomic_DNA"/>
</dbReference>
<organism evidence="1 2">
    <name type="scientific">Rhizobium grahamii CCGE 502</name>
    <dbReference type="NCBI Taxonomy" id="990285"/>
    <lineage>
        <taxon>Bacteria</taxon>
        <taxon>Pseudomonadati</taxon>
        <taxon>Pseudomonadota</taxon>
        <taxon>Alphaproteobacteria</taxon>
        <taxon>Hyphomicrobiales</taxon>
        <taxon>Rhizobiaceae</taxon>
        <taxon>Rhizobium/Agrobacterium group</taxon>
        <taxon>Rhizobium</taxon>
    </lineage>
</organism>
<sequence>MFSKFIPDEFKLPAIAVAGAMSGVLAAYYPAKLVGRHEERQAVEIEAAKEALDRIHHLEKNNASFNKLSDRDRCLVFMRDSGLPDSACD</sequence>
<name>S3IL79_9HYPH</name>
<reference evidence="1 2" key="1">
    <citation type="journal article" date="2012" name="J. Bacteriol.">
        <title>Genome sequence of Rhizobium grahamii CCGE502, a broad-host-range symbiont with low nodulation competitiveness in Phaseolus vulgaris.</title>
        <authorList>
            <person name="Althabegoiti M.J."/>
            <person name="Lozano L."/>
            <person name="Torres-Tejerizo G."/>
            <person name="Ormeno-Orrillo E."/>
            <person name="Rogel M.A."/>
            <person name="Gonzalez V."/>
            <person name="Martinez-Romero E."/>
        </authorList>
    </citation>
    <scope>NUCLEOTIDE SEQUENCE [LARGE SCALE GENOMIC DNA]</scope>
    <source>
        <strain evidence="1 2">CCGE 502</strain>
    </source>
</reference>
<dbReference type="RefSeq" id="WP_016553108.1">
    <property type="nucleotide sequence ID" value="NZ_AEYE02000005.1"/>
</dbReference>
<proteinExistence type="predicted"/>
<evidence type="ECO:0000313" key="1">
    <source>
        <dbReference type="EMBL" id="EPE99548.1"/>
    </source>
</evidence>
<keyword evidence="2" id="KW-1185">Reference proteome</keyword>
<dbReference type="STRING" id="990285.RGCCGE502_05175"/>
<comment type="caution">
    <text evidence="1">The sequence shown here is derived from an EMBL/GenBank/DDBJ whole genome shotgun (WGS) entry which is preliminary data.</text>
</comment>
<protein>
    <submittedName>
        <fullName evidence="1">Uncharacterized protein</fullName>
    </submittedName>
</protein>
<evidence type="ECO:0000313" key="2">
    <source>
        <dbReference type="Proteomes" id="UP000014411"/>
    </source>
</evidence>
<dbReference type="HOGENOM" id="CLU_2452512_0_0_5"/>
<gene>
    <name evidence="1" type="ORF">RGCCGE502_05175</name>
</gene>
<dbReference type="Proteomes" id="UP000014411">
    <property type="component" value="Unassembled WGS sequence"/>
</dbReference>
<accession>S3IL79</accession>